<dbReference type="WBParaSite" id="snap_masked-unitig_27521-processed-gene-0.1-mRNA-1">
    <property type="protein sequence ID" value="snap_masked-unitig_27521-processed-gene-0.1-mRNA-1"/>
    <property type="gene ID" value="snap_masked-unitig_27521-processed-gene-0.1"/>
</dbReference>
<evidence type="ECO:0000256" key="3">
    <source>
        <dbReference type="ARBA" id="ARBA00023778"/>
    </source>
</evidence>
<comment type="similarity">
    <text evidence="3">Belongs to the BBS4 family.</text>
</comment>
<evidence type="ECO:0000256" key="5">
    <source>
        <dbReference type="SAM" id="MobiDB-lite"/>
    </source>
</evidence>
<dbReference type="PANTHER" id="PTHR44186">
    <property type="match status" value="1"/>
</dbReference>
<evidence type="ECO:0000256" key="2">
    <source>
        <dbReference type="ARBA" id="ARBA00022803"/>
    </source>
</evidence>
<dbReference type="Gene3D" id="1.25.40.10">
    <property type="entry name" value="Tetratricopeptide repeat domain"/>
    <property type="match status" value="1"/>
</dbReference>
<sequence length="525" mass="58145">TSSGLILRLQRGRIQEKHGRFQQCALLNPSSVNNLKTRLARSLFLLGSGIALLLACSRTPPSRRQNDWKSRTTLASAACTCATLPRPRPFASGQPDCGLTRAPWCSWAKIHIIENDLQHALEPAGSIMQAHGDYDVALTKYRVAAGNAPESAAVWNNVGMAFFGKRKFVAAITCLKRAAYLSPFEWKVQYNLGLVHLYTEQYASAFHFLTAAIQLRPKMPALYMLLGVALSNLDDAENCRLAYDEALKVEKETGSRSLDPLVALNYAVYLYNSGDASASGRMLGEFERRLQERHGNAAAAAAEAPDAVETGKRLAALLNVGESLLWRTEAPPPPPRRRRRRRRSRRLCRARGPSGARWQGSAETIRRRPAVVRTSCATFNGRRCRRQSRRATRSRTRLGGHQPSAGLLMDFCRYPRHGTSVCARSTVVCVARLFLAADSPAEAADEHQRKIFWPAGGRGLQLRLPDRQPGGVRGSSAAQQAELDQLANVASRTRVELVKKPGRAHLRRHQGRTVQSSSDMYVYKD</sequence>
<evidence type="ECO:0000313" key="6">
    <source>
        <dbReference type="Proteomes" id="UP000095280"/>
    </source>
</evidence>
<dbReference type="PANTHER" id="PTHR44186:SF1">
    <property type="entry name" value="BARDET-BIEDL SYNDROME 4 PROTEIN"/>
    <property type="match status" value="1"/>
</dbReference>
<dbReference type="Pfam" id="PF13181">
    <property type="entry name" value="TPR_8"/>
    <property type="match status" value="2"/>
</dbReference>
<evidence type="ECO:0000256" key="4">
    <source>
        <dbReference type="PROSITE-ProRule" id="PRU00339"/>
    </source>
</evidence>
<name>A0A1I8JP06_9PLAT</name>
<dbReference type="GO" id="GO:0061512">
    <property type="term" value="P:protein localization to cilium"/>
    <property type="evidence" value="ECO:0007669"/>
    <property type="project" value="TreeGrafter"/>
</dbReference>
<dbReference type="SUPFAM" id="SSF48452">
    <property type="entry name" value="TPR-like"/>
    <property type="match status" value="1"/>
</dbReference>
<feature type="compositionally biased region" description="Basic residues" evidence="5">
    <location>
        <begin position="335"/>
        <end position="349"/>
    </location>
</feature>
<feature type="repeat" description="TPR" evidence="4">
    <location>
        <begin position="152"/>
        <end position="185"/>
    </location>
</feature>
<organism evidence="6 7">
    <name type="scientific">Macrostomum lignano</name>
    <dbReference type="NCBI Taxonomy" id="282301"/>
    <lineage>
        <taxon>Eukaryota</taxon>
        <taxon>Metazoa</taxon>
        <taxon>Spiralia</taxon>
        <taxon>Lophotrochozoa</taxon>
        <taxon>Platyhelminthes</taxon>
        <taxon>Rhabditophora</taxon>
        <taxon>Macrostomorpha</taxon>
        <taxon>Macrostomida</taxon>
        <taxon>Macrostomidae</taxon>
        <taxon>Macrostomum</taxon>
    </lineage>
</organism>
<reference evidence="7" key="1">
    <citation type="submission" date="2016-11" db="UniProtKB">
        <authorList>
            <consortium name="WormBaseParasite"/>
        </authorList>
    </citation>
    <scope>IDENTIFICATION</scope>
</reference>
<dbReference type="InterPro" id="IPR011990">
    <property type="entry name" value="TPR-like_helical_dom_sf"/>
</dbReference>
<dbReference type="InterPro" id="IPR019734">
    <property type="entry name" value="TPR_rpt"/>
</dbReference>
<feature type="region of interest" description="Disordered" evidence="5">
    <location>
        <begin position="503"/>
        <end position="525"/>
    </location>
</feature>
<protein>
    <submittedName>
        <fullName evidence="7">TPR_REGION domain-containing protein</fullName>
    </submittedName>
</protein>
<dbReference type="AlphaFoldDB" id="A0A1I8JP06"/>
<feature type="repeat" description="TPR" evidence="4">
    <location>
        <begin position="186"/>
        <end position="219"/>
    </location>
</feature>
<dbReference type="GO" id="GO:0060271">
    <property type="term" value="P:cilium assembly"/>
    <property type="evidence" value="ECO:0007669"/>
    <property type="project" value="TreeGrafter"/>
</dbReference>
<evidence type="ECO:0000313" key="7">
    <source>
        <dbReference type="WBParaSite" id="snap_masked-unitig_27521-processed-gene-0.1-mRNA-1"/>
    </source>
</evidence>
<accession>A0A1I8JP06</accession>
<keyword evidence="2 4" id="KW-0802">TPR repeat</keyword>
<dbReference type="PROSITE" id="PS50005">
    <property type="entry name" value="TPR"/>
    <property type="match status" value="2"/>
</dbReference>
<evidence type="ECO:0000256" key="1">
    <source>
        <dbReference type="ARBA" id="ARBA00022737"/>
    </source>
</evidence>
<dbReference type="SMART" id="SM00028">
    <property type="entry name" value="TPR"/>
    <property type="match status" value="3"/>
</dbReference>
<feature type="region of interest" description="Disordered" evidence="5">
    <location>
        <begin position="326"/>
        <end position="364"/>
    </location>
</feature>
<dbReference type="Proteomes" id="UP000095280">
    <property type="component" value="Unplaced"/>
</dbReference>
<dbReference type="GO" id="GO:0036064">
    <property type="term" value="C:ciliary basal body"/>
    <property type="evidence" value="ECO:0007669"/>
    <property type="project" value="TreeGrafter"/>
</dbReference>
<keyword evidence="6" id="KW-1185">Reference proteome</keyword>
<keyword evidence="1" id="KW-0677">Repeat</keyword>
<proteinExistence type="inferred from homology"/>